<protein>
    <submittedName>
        <fullName evidence="1">Uncharacterized protein</fullName>
    </submittedName>
</protein>
<evidence type="ECO:0000313" key="2">
    <source>
        <dbReference type="Proteomes" id="UP000218287"/>
    </source>
</evidence>
<sequence>MIPTSKPKSNSHPWCIIRQLPNMQRMVVARFHRRHDADAYRQILQLLLPTANHVIVFDSTVPEIAEDIERTLVEQMS</sequence>
<dbReference type="AlphaFoldDB" id="A0A1Z4GMJ3"/>
<dbReference type="OrthoDB" id="489126at2"/>
<organism evidence="1 2">
    <name type="scientific">Anabaenopsis circularis NIES-21</name>
    <dbReference type="NCBI Taxonomy" id="1085406"/>
    <lineage>
        <taxon>Bacteria</taxon>
        <taxon>Bacillati</taxon>
        <taxon>Cyanobacteriota</taxon>
        <taxon>Cyanophyceae</taxon>
        <taxon>Nostocales</taxon>
        <taxon>Nodulariaceae</taxon>
        <taxon>Anabaenopsis</taxon>
    </lineage>
</organism>
<accession>A0A1Z4GMJ3</accession>
<keyword evidence="2" id="KW-1185">Reference proteome</keyword>
<proteinExistence type="predicted"/>
<dbReference type="Proteomes" id="UP000218287">
    <property type="component" value="Chromosome"/>
</dbReference>
<name>A0A1Z4GMJ3_9CYAN</name>
<gene>
    <name evidence="1" type="ORF">NIES21_45930</name>
</gene>
<dbReference type="EMBL" id="AP018174">
    <property type="protein sequence ID" value="BAY18741.1"/>
    <property type="molecule type" value="Genomic_DNA"/>
</dbReference>
<evidence type="ECO:0000313" key="1">
    <source>
        <dbReference type="EMBL" id="BAY18741.1"/>
    </source>
</evidence>
<reference evidence="1 2" key="1">
    <citation type="submission" date="2017-06" db="EMBL/GenBank/DDBJ databases">
        <title>Genome sequencing of cyanobaciteial culture collection at National Institute for Environmental Studies (NIES).</title>
        <authorList>
            <person name="Hirose Y."/>
            <person name="Shimura Y."/>
            <person name="Fujisawa T."/>
            <person name="Nakamura Y."/>
            <person name="Kawachi M."/>
        </authorList>
    </citation>
    <scope>NUCLEOTIDE SEQUENCE [LARGE SCALE GENOMIC DNA]</scope>
    <source>
        <strain evidence="1 2">NIES-21</strain>
    </source>
</reference>